<feature type="transmembrane region" description="Helical" evidence="1">
    <location>
        <begin position="20"/>
        <end position="42"/>
    </location>
</feature>
<comment type="caution">
    <text evidence="2">The sequence shown here is derived from an EMBL/GenBank/DDBJ whole genome shotgun (WGS) entry which is preliminary data.</text>
</comment>
<keyword evidence="1" id="KW-1133">Transmembrane helix</keyword>
<gene>
    <name evidence="2" type="ORF">RAK27_18360</name>
</gene>
<evidence type="ECO:0000256" key="1">
    <source>
        <dbReference type="SAM" id="Phobius"/>
    </source>
</evidence>
<feature type="transmembrane region" description="Helical" evidence="1">
    <location>
        <begin position="104"/>
        <end position="121"/>
    </location>
</feature>
<feature type="transmembrane region" description="Helical" evidence="1">
    <location>
        <begin position="133"/>
        <end position="155"/>
    </location>
</feature>
<protein>
    <recommendedName>
        <fullName evidence="4">DUF1189 domain-containing protein</fullName>
    </recommendedName>
</protein>
<name>A0AAW9KAJ2_CARML</name>
<evidence type="ECO:0008006" key="4">
    <source>
        <dbReference type="Google" id="ProtNLM"/>
    </source>
</evidence>
<dbReference type="Proteomes" id="UP001290462">
    <property type="component" value="Unassembled WGS sequence"/>
</dbReference>
<dbReference type="EMBL" id="JAVBVO010000024">
    <property type="protein sequence ID" value="MDZ5760607.1"/>
    <property type="molecule type" value="Genomic_DNA"/>
</dbReference>
<reference evidence="2" key="1">
    <citation type="submission" date="2023-08" db="EMBL/GenBank/DDBJ databases">
        <title>Genomic characterization of piscicolin 126 produced by Carnobacterium maltaromaticum CM22 strain isolated from salmon (Salmo salar).</title>
        <authorList>
            <person name="Gonzalez-Gragera E."/>
            <person name="Garcia-Lopez J.D."/>
            <person name="Teso-Perez C."/>
            <person name="Gimenez-Hernandez I."/>
            <person name="Peralta-Sanchez J.M."/>
            <person name="Valdivia E."/>
            <person name="Montalban-Lopez M."/>
            <person name="Martin-Platero A.M."/>
            <person name="Banos A."/>
            <person name="Martinez-Bueno M."/>
        </authorList>
    </citation>
    <scope>NUCLEOTIDE SEQUENCE</scope>
    <source>
        <strain evidence="2">CM22</strain>
    </source>
</reference>
<dbReference type="RefSeq" id="WP_322809777.1">
    <property type="nucleotide sequence ID" value="NZ_JAVBVO010000024.1"/>
</dbReference>
<sequence>MEKEQFSKSDFDFYRYSVEIVRKALIPIQFILLELAFIQFLLKSNLLAFIPKGIVEQRLSQVLEFTLNNGIVGFVVPVIIVFTLSSIFSLLYTKEIQPLNHLSWLGKCMIFLFFPVLAVIFDFGMIERALVDSIFYTAIVRFGLTLLLLTIINFLPSFKKKKYKK</sequence>
<keyword evidence="1" id="KW-0812">Transmembrane</keyword>
<dbReference type="AlphaFoldDB" id="A0AAW9KAJ2"/>
<keyword evidence="1" id="KW-0472">Membrane</keyword>
<accession>A0AAW9KAJ2</accession>
<proteinExistence type="predicted"/>
<feature type="transmembrane region" description="Helical" evidence="1">
    <location>
        <begin position="71"/>
        <end position="92"/>
    </location>
</feature>
<evidence type="ECO:0000313" key="2">
    <source>
        <dbReference type="EMBL" id="MDZ5760607.1"/>
    </source>
</evidence>
<organism evidence="2 3">
    <name type="scientific">Carnobacterium maltaromaticum</name>
    <name type="common">Carnobacterium piscicola</name>
    <dbReference type="NCBI Taxonomy" id="2751"/>
    <lineage>
        <taxon>Bacteria</taxon>
        <taxon>Bacillati</taxon>
        <taxon>Bacillota</taxon>
        <taxon>Bacilli</taxon>
        <taxon>Lactobacillales</taxon>
        <taxon>Carnobacteriaceae</taxon>
        <taxon>Carnobacterium</taxon>
    </lineage>
</organism>
<evidence type="ECO:0000313" key="3">
    <source>
        <dbReference type="Proteomes" id="UP001290462"/>
    </source>
</evidence>